<feature type="transmembrane region" description="Helical" evidence="8">
    <location>
        <begin position="7"/>
        <end position="23"/>
    </location>
</feature>
<keyword evidence="8" id="KW-0472">Membrane</keyword>
<keyword evidence="8" id="KW-0812">Transmembrane</keyword>
<evidence type="ECO:0000313" key="10">
    <source>
        <dbReference type="Proteomes" id="UP001208570"/>
    </source>
</evidence>
<evidence type="ECO:0000256" key="4">
    <source>
        <dbReference type="ARBA" id="ARBA00023787"/>
    </source>
</evidence>
<dbReference type="InterPro" id="IPR032801">
    <property type="entry name" value="PXL2A/B/C"/>
</dbReference>
<evidence type="ECO:0000256" key="5">
    <source>
        <dbReference type="ARBA" id="ARBA00023849"/>
    </source>
</evidence>
<evidence type="ECO:0000313" key="9">
    <source>
        <dbReference type="EMBL" id="KAK2152136.1"/>
    </source>
</evidence>
<name>A0AAD9JGB1_9ANNE</name>
<dbReference type="GO" id="GO:0016209">
    <property type="term" value="F:antioxidant activity"/>
    <property type="evidence" value="ECO:0007669"/>
    <property type="project" value="TreeGrafter"/>
</dbReference>
<evidence type="ECO:0000256" key="8">
    <source>
        <dbReference type="SAM" id="Phobius"/>
    </source>
</evidence>
<dbReference type="PANTHER" id="PTHR28630:SF31">
    <property type="entry name" value="PEROXIREDOXIN-LIKE 2A"/>
    <property type="match status" value="1"/>
</dbReference>
<evidence type="ECO:0000256" key="6">
    <source>
        <dbReference type="ARBA" id="ARBA00032058"/>
    </source>
</evidence>
<comment type="similarity">
    <text evidence="4">Belongs to the peroxiredoxin-like PRXL2 family. PRXL2A subfamily.</text>
</comment>
<sequence>MTVGTKLLSFVIVSLGVWLFLPSDWSSMGITFFLKGLAGAVAGLAVVAQLPTSWWLPDDKATVEYLADTELKKLDGSNEMIKEAKELSSIKPQLTAQGVKLYGIVLESLGHKEFQKYFDGTLLLDKARKFYGPKERRLNLLIGMLRLSTYTSTYAASRKIKEGDVKGEGRILGGVFVIGPGDQGIVYEKRNMDFGDTVNMTKVLEAVQSIKPSSESAKL</sequence>
<reference evidence="9" key="1">
    <citation type="journal article" date="2023" name="Mol. Biol. Evol.">
        <title>Third-Generation Sequencing Reveals the Adaptive Role of the Epigenome in Three Deep-Sea Polychaetes.</title>
        <authorList>
            <person name="Perez M."/>
            <person name="Aroh O."/>
            <person name="Sun Y."/>
            <person name="Lan Y."/>
            <person name="Juniper S.K."/>
            <person name="Young C.R."/>
            <person name="Angers B."/>
            <person name="Qian P.Y."/>
        </authorList>
    </citation>
    <scope>NUCLEOTIDE SEQUENCE</scope>
    <source>
        <strain evidence="9">P08H-3</strain>
    </source>
</reference>
<dbReference type="Proteomes" id="UP001208570">
    <property type="component" value="Unassembled WGS sequence"/>
</dbReference>
<dbReference type="PANTHER" id="PTHR28630">
    <property type="match status" value="1"/>
</dbReference>
<keyword evidence="10" id="KW-1185">Reference proteome</keyword>
<evidence type="ECO:0000256" key="7">
    <source>
        <dbReference type="ARBA" id="ARBA00032129"/>
    </source>
</evidence>
<keyword evidence="3" id="KW-0676">Redox-active center</keyword>
<accession>A0AAD9JGB1</accession>
<proteinExistence type="inferred from homology"/>
<dbReference type="EMBL" id="JAODUP010000339">
    <property type="protein sequence ID" value="KAK2152136.1"/>
    <property type="molecule type" value="Genomic_DNA"/>
</dbReference>
<evidence type="ECO:0000256" key="2">
    <source>
        <dbReference type="ARBA" id="ARBA00022490"/>
    </source>
</evidence>
<evidence type="ECO:0000256" key="1">
    <source>
        <dbReference type="ARBA" id="ARBA00004496"/>
    </source>
</evidence>
<dbReference type="AlphaFoldDB" id="A0AAD9JGB1"/>
<dbReference type="Pfam" id="PF13911">
    <property type="entry name" value="AhpC-TSA_2"/>
    <property type="match status" value="1"/>
</dbReference>
<keyword evidence="8" id="KW-1133">Transmembrane helix</keyword>
<dbReference type="GO" id="GO:0005737">
    <property type="term" value="C:cytoplasm"/>
    <property type="evidence" value="ECO:0007669"/>
    <property type="project" value="UniProtKB-SubCell"/>
</dbReference>
<comment type="subcellular location">
    <subcellularLocation>
        <location evidence="1">Cytoplasm</location>
    </subcellularLocation>
</comment>
<keyword evidence="2" id="KW-0963">Cytoplasm</keyword>
<gene>
    <name evidence="9" type="ORF">LSH36_339g07067</name>
</gene>
<comment type="caution">
    <text evidence="9">The sequence shown here is derived from an EMBL/GenBank/DDBJ whole genome shotgun (WGS) entry which is preliminary data.</text>
</comment>
<organism evidence="9 10">
    <name type="scientific">Paralvinella palmiformis</name>
    <dbReference type="NCBI Taxonomy" id="53620"/>
    <lineage>
        <taxon>Eukaryota</taxon>
        <taxon>Metazoa</taxon>
        <taxon>Spiralia</taxon>
        <taxon>Lophotrochozoa</taxon>
        <taxon>Annelida</taxon>
        <taxon>Polychaeta</taxon>
        <taxon>Sedentaria</taxon>
        <taxon>Canalipalpata</taxon>
        <taxon>Terebellida</taxon>
        <taxon>Terebelliformia</taxon>
        <taxon>Alvinellidae</taxon>
        <taxon>Paralvinella</taxon>
    </lineage>
</organism>
<evidence type="ECO:0000256" key="3">
    <source>
        <dbReference type="ARBA" id="ARBA00023284"/>
    </source>
</evidence>
<protein>
    <recommendedName>
        <fullName evidence="5">Peroxiredoxin-like 2A</fullName>
    </recommendedName>
    <alternativeName>
        <fullName evidence="7">Peroxiredoxin-like 2 activated in M-CSF stimulated monocytes</fullName>
    </alternativeName>
    <alternativeName>
        <fullName evidence="6">Redox-regulatory protein FAM213A</fullName>
    </alternativeName>
</protein>